<keyword evidence="4" id="KW-0238">DNA-binding</keyword>
<dbReference type="Gene3D" id="1.10.1740.10">
    <property type="match status" value="1"/>
</dbReference>
<keyword evidence="2" id="KW-0805">Transcription regulation</keyword>
<keyword evidence="5" id="KW-0804">Transcription</keyword>
<organism evidence="8 9">
    <name type="scientific">Actinomycetospora rhizophila</name>
    <dbReference type="NCBI Taxonomy" id="1416876"/>
    <lineage>
        <taxon>Bacteria</taxon>
        <taxon>Bacillati</taxon>
        <taxon>Actinomycetota</taxon>
        <taxon>Actinomycetes</taxon>
        <taxon>Pseudonocardiales</taxon>
        <taxon>Pseudonocardiaceae</taxon>
        <taxon>Actinomycetospora</taxon>
    </lineage>
</organism>
<evidence type="ECO:0000256" key="3">
    <source>
        <dbReference type="ARBA" id="ARBA00023082"/>
    </source>
</evidence>
<feature type="domain" description="RNA polymerase sigma-70 region 2" evidence="6">
    <location>
        <begin position="32"/>
        <end position="99"/>
    </location>
</feature>
<dbReference type="InterPro" id="IPR014284">
    <property type="entry name" value="RNA_pol_sigma-70_dom"/>
</dbReference>
<dbReference type="InterPro" id="IPR013325">
    <property type="entry name" value="RNA_pol_sigma_r2"/>
</dbReference>
<gene>
    <name evidence="8" type="primary">shbA</name>
    <name evidence="8" type="ORF">ACFPK1_27130</name>
</gene>
<comment type="similarity">
    <text evidence="1">Belongs to the sigma-70 factor family. ECF subfamily.</text>
</comment>
<comment type="caution">
    <text evidence="8">The sequence shown here is derived from an EMBL/GenBank/DDBJ whole genome shotgun (WGS) entry which is preliminary data.</text>
</comment>
<dbReference type="PANTHER" id="PTHR43133:SF58">
    <property type="entry name" value="ECF RNA POLYMERASE SIGMA FACTOR SIGD"/>
    <property type="match status" value="1"/>
</dbReference>
<dbReference type="EMBL" id="JBHSKG010000019">
    <property type="protein sequence ID" value="MFC5141936.1"/>
    <property type="molecule type" value="Genomic_DNA"/>
</dbReference>
<dbReference type="InterPro" id="IPR013324">
    <property type="entry name" value="RNA_pol_sigma_r3/r4-like"/>
</dbReference>
<name>A0ABV9ZN88_9PSEU</name>
<reference evidence="9" key="1">
    <citation type="journal article" date="2019" name="Int. J. Syst. Evol. Microbiol.">
        <title>The Global Catalogue of Microorganisms (GCM) 10K type strain sequencing project: providing services to taxonomists for standard genome sequencing and annotation.</title>
        <authorList>
            <consortium name="The Broad Institute Genomics Platform"/>
            <consortium name="The Broad Institute Genome Sequencing Center for Infectious Disease"/>
            <person name="Wu L."/>
            <person name="Ma J."/>
        </authorList>
    </citation>
    <scope>NUCLEOTIDE SEQUENCE [LARGE SCALE GENOMIC DNA]</scope>
    <source>
        <strain evidence="9">XZYJ18</strain>
    </source>
</reference>
<dbReference type="Proteomes" id="UP001596175">
    <property type="component" value="Unassembled WGS sequence"/>
</dbReference>
<dbReference type="InterPro" id="IPR013249">
    <property type="entry name" value="RNA_pol_sigma70_r4_t2"/>
</dbReference>
<evidence type="ECO:0000256" key="1">
    <source>
        <dbReference type="ARBA" id="ARBA00010641"/>
    </source>
</evidence>
<evidence type="ECO:0000256" key="2">
    <source>
        <dbReference type="ARBA" id="ARBA00023015"/>
    </source>
</evidence>
<proteinExistence type="inferred from homology"/>
<dbReference type="NCBIfam" id="NF007230">
    <property type="entry name" value="PRK09648.1"/>
    <property type="match status" value="1"/>
</dbReference>
<feature type="domain" description="RNA polymerase sigma factor 70 region 4 type 2" evidence="7">
    <location>
        <begin position="135"/>
        <end position="185"/>
    </location>
</feature>
<evidence type="ECO:0000313" key="8">
    <source>
        <dbReference type="EMBL" id="MFC5141936.1"/>
    </source>
</evidence>
<evidence type="ECO:0000313" key="9">
    <source>
        <dbReference type="Proteomes" id="UP001596175"/>
    </source>
</evidence>
<sequence length="201" mass="21800">MIDEFDVGQLRHLETLAARAGDGDEGALSVLLSSVQPLVKRYCHTRLGPGASVHSGEDVAQEVCLALIGALPKYRNDGSSFLSFLYRIASHKVADAYRSMATSRRYLDVVEDVPERAWAGPEPEQAALESELARRMHGLVDRLPRSQQAVLVLRVTGGFSAPETARLLGSTPGAIRVAQHRALTSLREMLREEATPGVLAS</sequence>
<keyword evidence="3" id="KW-0731">Sigma factor</keyword>
<dbReference type="Gene3D" id="1.10.10.10">
    <property type="entry name" value="Winged helix-like DNA-binding domain superfamily/Winged helix DNA-binding domain"/>
    <property type="match status" value="1"/>
</dbReference>
<dbReference type="NCBIfam" id="TIGR02937">
    <property type="entry name" value="sigma70-ECF"/>
    <property type="match status" value="1"/>
</dbReference>
<evidence type="ECO:0000256" key="5">
    <source>
        <dbReference type="ARBA" id="ARBA00023163"/>
    </source>
</evidence>
<dbReference type="SUPFAM" id="SSF88659">
    <property type="entry name" value="Sigma3 and sigma4 domains of RNA polymerase sigma factors"/>
    <property type="match status" value="1"/>
</dbReference>
<keyword evidence="9" id="KW-1185">Reference proteome</keyword>
<dbReference type="Pfam" id="PF08281">
    <property type="entry name" value="Sigma70_r4_2"/>
    <property type="match status" value="1"/>
</dbReference>
<dbReference type="InterPro" id="IPR039425">
    <property type="entry name" value="RNA_pol_sigma-70-like"/>
</dbReference>
<accession>A0ABV9ZN88</accession>
<evidence type="ECO:0000256" key="4">
    <source>
        <dbReference type="ARBA" id="ARBA00023125"/>
    </source>
</evidence>
<dbReference type="InterPro" id="IPR036388">
    <property type="entry name" value="WH-like_DNA-bd_sf"/>
</dbReference>
<evidence type="ECO:0000259" key="7">
    <source>
        <dbReference type="Pfam" id="PF08281"/>
    </source>
</evidence>
<evidence type="ECO:0000259" key="6">
    <source>
        <dbReference type="Pfam" id="PF04542"/>
    </source>
</evidence>
<dbReference type="SUPFAM" id="SSF88946">
    <property type="entry name" value="Sigma2 domain of RNA polymerase sigma factors"/>
    <property type="match status" value="1"/>
</dbReference>
<protein>
    <submittedName>
        <fullName evidence="8">RNA polymerase sigma factor ShbA</fullName>
    </submittedName>
</protein>
<dbReference type="InterPro" id="IPR007627">
    <property type="entry name" value="RNA_pol_sigma70_r2"/>
</dbReference>
<dbReference type="PANTHER" id="PTHR43133">
    <property type="entry name" value="RNA POLYMERASE ECF-TYPE SIGMA FACTO"/>
    <property type="match status" value="1"/>
</dbReference>
<dbReference type="Pfam" id="PF04542">
    <property type="entry name" value="Sigma70_r2"/>
    <property type="match status" value="1"/>
</dbReference>